<organism evidence="2 3">
    <name type="scientific">Catenaria anguillulae PL171</name>
    <dbReference type="NCBI Taxonomy" id="765915"/>
    <lineage>
        <taxon>Eukaryota</taxon>
        <taxon>Fungi</taxon>
        <taxon>Fungi incertae sedis</taxon>
        <taxon>Blastocladiomycota</taxon>
        <taxon>Blastocladiomycetes</taxon>
        <taxon>Blastocladiales</taxon>
        <taxon>Catenariaceae</taxon>
        <taxon>Catenaria</taxon>
    </lineage>
</organism>
<dbReference type="InterPro" id="IPR036291">
    <property type="entry name" value="NAD(P)-bd_dom_sf"/>
</dbReference>
<evidence type="ECO:0000313" key="3">
    <source>
        <dbReference type="Proteomes" id="UP000193411"/>
    </source>
</evidence>
<dbReference type="Gene3D" id="3.40.50.720">
    <property type="entry name" value="NAD(P)-binding Rossmann-like Domain"/>
    <property type="match status" value="1"/>
</dbReference>
<keyword evidence="3" id="KW-1185">Reference proteome</keyword>
<dbReference type="Proteomes" id="UP000193411">
    <property type="component" value="Unassembled WGS sequence"/>
</dbReference>
<reference evidence="2 3" key="1">
    <citation type="submission" date="2016-07" db="EMBL/GenBank/DDBJ databases">
        <title>Pervasive Adenine N6-methylation of Active Genes in Fungi.</title>
        <authorList>
            <consortium name="DOE Joint Genome Institute"/>
            <person name="Mondo S.J."/>
            <person name="Dannebaum R.O."/>
            <person name="Kuo R.C."/>
            <person name="Labutti K."/>
            <person name="Haridas S."/>
            <person name="Kuo A."/>
            <person name="Salamov A."/>
            <person name="Ahrendt S.R."/>
            <person name="Lipzen A."/>
            <person name="Sullivan W."/>
            <person name="Andreopoulos W.B."/>
            <person name="Clum A."/>
            <person name="Lindquist E."/>
            <person name="Daum C."/>
            <person name="Ramamoorthy G.K."/>
            <person name="Gryganskyi A."/>
            <person name="Culley D."/>
            <person name="Magnuson J.K."/>
            <person name="James T.Y."/>
            <person name="O'Malley M.A."/>
            <person name="Stajich J.E."/>
            <person name="Spatafora J.W."/>
            <person name="Visel A."/>
            <person name="Grigoriev I.V."/>
        </authorList>
    </citation>
    <scope>NUCLEOTIDE SEQUENCE [LARGE SCALE GENOMIC DNA]</scope>
    <source>
        <strain evidence="2 3">PL171</strain>
    </source>
</reference>
<dbReference type="CDD" id="cd05254">
    <property type="entry name" value="dTDP_HR_like_SDR_e"/>
    <property type="match status" value="1"/>
</dbReference>
<gene>
    <name evidence="2" type="ORF">BCR44DRAFT_1478980</name>
</gene>
<dbReference type="SUPFAM" id="SSF51735">
    <property type="entry name" value="NAD(P)-binding Rossmann-fold domains"/>
    <property type="match status" value="1"/>
</dbReference>
<protein>
    <recommendedName>
        <fullName evidence="1">RmlD-like substrate binding domain-containing protein</fullName>
    </recommendedName>
</protein>
<dbReference type="OrthoDB" id="6235964at2759"/>
<dbReference type="InterPro" id="IPR029903">
    <property type="entry name" value="RmlD-like-bd"/>
</dbReference>
<dbReference type="STRING" id="765915.A0A1Y2I072"/>
<dbReference type="GO" id="GO:0048269">
    <property type="term" value="C:methionine adenosyltransferase complex"/>
    <property type="evidence" value="ECO:0007669"/>
    <property type="project" value="TreeGrafter"/>
</dbReference>
<dbReference type="PANTHER" id="PTHR10491:SF4">
    <property type="entry name" value="METHIONINE ADENOSYLTRANSFERASE 2 SUBUNIT BETA"/>
    <property type="match status" value="1"/>
</dbReference>
<dbReference type="GO" id="GO:0006556">
    <property type="term" value="P:S-adenosylmethionine biosynthetic process"/>
    <property type="evidence" value="ECO:0007669"/>
    <property type="project" value="UniProtKB-UniPathway"/>
</dbReference>
<dbReference type="InterPro" id="IPR005913">
    <property type="entry name" value="dTDP_dehydrorham_reduct"/>
</dbReference>
<evidence type="ECO:0000313" key="2">
    <source>
        <dbReference type="EMBL" id="ORZ40255.1"/>
    </source>
</evidence>
<dbReference type="UniPathway" id="UPA00315">
    <property type="reaction ID" value="UER00080"/>
</dbReference>
<evidence type="ECO:0000259" key="1">
    <source>
        <dbReference type="Pfam" id="PF04321"/>
    </source>
</evidence>
<dbReference type="Pfam" id="PF04321">
    <property type="entry name" value="RmlD_sub_bind"/>
    <property type="match status" value="1"/>
</dbReference>
<accession>A0A1Y2I072</accession>
<dbReference type="GO" id="GO:0048270">
    <property type="term" value="F:methionine adenosyltransferase regulator activity"/>
    <property type="evidence" value="ECO:0007669"/>
    <property type="project" value="TreeGrafter"/>
</dbReference>
<name>A0A1Y2I072_9FUNG</name>
<sequence>MVTGATGLLGRAVLAEFNSRNVFDAYGTAFSRASGDIVKLDLTDFAAVTAFVEKNRPNAIIHCAAERRPDVAETNKDATLKLNVETTRHLAQLCKSRNAFFTYISTDYVFDGRKPDPLAQYDVNDTPNPLNAYGESKWAGEQAVRSVFDGDEASKYAIVRIPVLYGDCDKNSDSAVNILLDVLEAAQKPGAPKAKVDNVGLRYPTCTGDVARVLADIAMLALVGDGQGVPYPIRGVYHFSSEERFTKYQMIELFAKLQGLSMNNVEPVNVLPPNPTANRPGHVKLSTQCLVPLAVDWRARSFAGYWEKKLGKK</sequence>
<proteinExistence type="predicted"/>
<dbReference type="EMBL" id="MCFL01000003">
    <property type="protein sequence ID" value="ORZ40255.1"/>
    <property type="molecule type" value="Genomic_DNA"/>
</dbReference>
<comment type="caution">
    <text evidence="2">The sequence shown here is derived from an EMBL/GenBank/DDBJ whole genome shotgun (WGS) entry which is preliminary data.</text>
</comment>
<feature type="domain" description="RmlD-like substrate binding" evidence="1">
    <location>
        <begin position="1"/>
        <end position="289"/>
    </location>
</feature>
<dbReference type="FunFam" id="3.40.50.720:FF:000357">
    <property type="entry name" value="Methionine adenosyltransferase 2 subunit beta"/>
    <property type="match status" value="1"/>
</dbReference>
<dbReference type="PANTHER" id="PTHR10491">
    <property type="entry name" value="DTDP-4-DEHYDRORHAMNOSE REDUCTASE"/>
    <property type="match status" value="1"/>
</dbReference>
<dbReference type="AlphaFoldDB" id="A0A1Y2I072"/>